<evidence type="ECO:0000259" key="3">
    <source>
        <dbReference type="SMART" id="SM00014"/>
    </source>
</evidence>
<dbReference type="InterPro" id="IPR036938">
    <property type="entry name" value="PAP2/HPO_sf"/>
</dbReference>
<gene>
    <name evidence="4" type="ORF">QFZ36_003336</name>
</gene>
<dbReference type="CDD" id="cd03392">
    <property type="entry name" value="PAP2_like_2"/>
    <property type="match status" value="1"/>
</dbReference>
<name>A0ABU0PP73_9MICC</name>
<organism evidence="4 5">
    <name type="scientific">Pseudarthrobacter siccitolerans</name>
    <dbReference type="NCBI Taxonomy" id="861266"/>
    <lineage>
        <taxon>Bacteria</taxon>
        <taxon>Bacillati</taxon>
        <taxon>Actinomycetota</taxon>
        <taxon>Actinomycetes</taxon>
        <taxon>Micrococcales</taxon>
        <taxon>Micrococcaceae</taxon>
        <taxon>Pseudarthrobacter</taxon>
    </lineage>
</organism>
<feature type="transmembrane region" description="Helical" evidence="2">
    <location>
        <begin position="78"/>
        <end position="98"/>
    </location>
</feature>
<evidence type="ECO:0000256" key="1">
    <source>
        <dbReference type="SAM" id="MobiDB-lite"/>
    </source>
</evidence>
<feature type="transmembrane region" description="Helical" evidence="2">
    <location>
        <begin position="204"/>
        <end position="225"/>
    </location>
</feature>
<dbReference type="InterPro" id="IPR000326">
    <property type="entry name" value="PAP2/HPO"/>
</dbReference>
<keyword evidence="2" id="KW-0472">Membrane</keyword>
<dbReference type="SMART" id="SM00014">
    <property type="entry name" value="acidPPc"/>
    <property type="match status" value="1"/>
</dbReference>
<reference evidence="4 5" key="1">
    <citation type="submission" date="2023-07" db="EMBL/GenBank/DDBJ databases">
        <title>Comparative genomics of wheat-associated soil bacteria to identify genetic determinants of phenazine resistance.</title>
        <authorList>
            <person name="Mouncey N."/>
        </authorList>
    </citation>
    <scope>NUCLEOTIDE SEQUENCE [LARGE SCALE GENOMIC DNA]</scope>
    <source>
        <strain evidence="4 5">W1I3</strain>
    </source>
</reference>
<dbReference type="Pfam" id="PF01569">
    <property type="entry name" value="PAP2"/>
    <property type="match status" value="1"/>
</dbReference>
<dbReference type="SUPFAM" id="SSF48317">
    <property type="entry name" value="Acid phosphatase/Vanadium-dependent haloperoxidase"/>
    <property type="match status" value="1"/>
</dbReference>
<evidence type="ECO:0000313" key="4">
    <source>
        <dbReference type="EMBL" id="MDQ0675775.1"/>
    </source>
</evidence>
<proteinExistence type="predicted"/>
<feature type="transmembrane region" description="Helical" evidence="2">
    <location>
        <begin position="146"/>
        <end position="165"/>
    </location>
</feature>
<keyword evidence="5" id="KW-1185">Reference proteome</keyword>
<dbReference type="PANTHER" id="PTHR14969">
    <property type="entry name" value="SPHINGOSINE-1-PHOSPHATE PHOSPHOHYDROLASE"/>
    <property type="match status" value="1"/>
</dbReference>
<keyword evidence="2" id="KW-0812">Transmembrane</keyword>
<sequence length="314" mass="33269">MSSVRDRVDLWIKPYAALWLTMIIGGAVVLTLALLGAEVYSNVVDDEGLANLDIPALEYSQTLRSPDVDAFVTGFTNVGGGIGMPIFASILTAWLTFLSRTWRPIVLVGGAALVSTLATTLGKRLVGRTRPDHSEAVPPYESTPSFPSGHTLNTTVVIGVLVYITCLQFQILWARITAITAGVIFIIAMGLSRVFLGHHWLTDVMAGWFLGLAWVCMVILAHRLFHLIRRREHAGPAPTFEHPVIREDHTGETQQGTDTRAGYDGGTSGRSDGGTSGRSDGGTSGRSDGGTSGRSDGGTSGRSDGGTSRSGTGG</sequence>
<feature type="transmembrane region" description="Helical" evidence="2">
    <location>
        <begin position="12"/>
        <end position="35"/>
    </location>
</feature>
<dbReference type="EMBL" id="JAUSXB010000001">
    <property type="protein sequence ID" value="MDQ0675775.1"/>
    <property type="molecule type" value="Genomic_DNA"/>
</dbReference>
<feature type="domain" description="Phosphatidic acid phosphatase type 2/haloperoxidase" evidence="3">
    <location>
        <begin position="105"/>
        <end position="219"/>
    </location>
</feature>
<feature type="compositionally biased region" description="Low complexity" evidence="1">
    <location>
        <begin position="305"/>
        <end position="314"/>
    </location>
</feature>
<dbReference type="PANTHER" id="PTHR14969:SF13">
    <property type="entry name" value="AT30094P"/>
    <property type="match status" value="1"/>
</dbReference>
<dbReference type="Proteomes" id="UP001236806">
    <property type="component" value="Unassembled WGS sequence"/>
</dbReference>
<feature type="transmembrane region" description="Helical" evidence="2">
    <location>
        <begin position="172"/>
        <end position="192"/>
    </location>
</feature>
<evidence type="ECO:0000256" key="2">
    <source>
        <dbReference type="SAM" id="Phobius"/>
    </source>
</evidence>
<keyword evidence="2" id="KW-1133">Transmembrane helix</keyword>
<feature type="compositionally biased region" description="Gly residues" evidence="1">
    <location>
        <begin position="263"/>
        <end position="304"/>
    </location>
</feature>
<feature type="region of interest" description="Disordered" evidence="1">
    <location>
        <begin position="238"/>
        <end position="314"/>
    </location>
</feature>
<dbReference type="RefSeq" id="WP_306638060.1">
    <property type="nucleotide sequence ID" value="NZ_JAUSXB010000001.1"/>
</dbReference>
<dbReference type="Gene3D" id="1.20.144.10">
    <property type="entry name" value="Phosphatidic acid phosphatase type 2/haloperoxidase"/>
    <property type="match status" value="2"/>
</dbReference>
<feature type="transmembrane region" description="Helical" evidence="2">
    <location>
        <begin position="105"/>
        <end position="126"/>
    </location>
</feature>
<accession>A0ABU0PP73</accession>
<protein>
    <submittedName>
        <fullName evidence="4">Membrane-associated phospholipid phosphatase</fullName>
    </submittedName>
</protein>
<comment type="caution">
    <text evidence="4">The sequence shown here is derived from an EMBL/GenBank/DDBJ whole genome shotgun (WGS) entry which is preliminary data.</text>
</comment>
<evidence type="ECO:0000313" key="5">
    <source>
        <dbReference type="Proteomes" id="UP001236806"/>
    </source>
</evidence>